<dbReference type="EMBL" id="MU001769">
    <property type="protein sequence ID" value="KAF2799184.1"/>
    <property type="molecule type" value="Genomic_DNA"/>
</dbReference>
<accession>A0A6A6XTW7</accession>
<dbReference type="PANTHER" id="PTHR12350">
    <property type="entry name" value="HISTONE-LYSINE N-METHYLTRANSFERASE-RELATED"/>
    <property type="match status" value="1"/>
</dbReference>
<dbReference type="Proteomes" id="UP000799757">
    <property type="component" value="Unassembled WGS sequence"/>
</dbReference>
<organism evidence="1 2">
    <name type="scientific">Melanomma pulvis-pyrius CBS 109.77</name>
    <dbReference type="NCBI Taxonomy" id="1314802"/>
    <lineage>
        <taxon>Eukaryota</taxon>
        <taxon>Fungi</taxon>
        <taxon>Dikarya</taxon>
        <taxon>Ascomycota</taxon>
        <taxon>Pezizomycotina</taxon>
        <taxon>Dothideomycetes</taxon>
        <taxon>Pleosporomycetidae</taxon>
        <taxon>Pleosporales</taxon>
        <taxon>Melanommataceae</taxon>
        <taxon>Melanomma</taxon>
    </lineage>
</organism>
<evidence type="ECO:0000313" key="1">
    <source>
        <dbReference type="EMBL" id="KAF2799184.1"/>
    </source>
</evidence>
<dbReference type="PANTHER" id="PTHR12350:SF19">
    <property type="entry name" value="SET DOMAIN-CONTAINING PROTEIN"/>
    <property type="match status" value="1"/>
</dbReference>
<protein>
    <recommendedName>
        <fullName evidence="3">Post-SET domain-containing protein</fullName>
    </recommendedName>
</protein>
<gene>
    <name evidence="1" type="ORF">K505DRAFT_321336</name>
</gene>
<dbReference type="OrthoDB" id="5984008at2759"/>
<evidence type="ECO:0000313" key="2">
    <source>
        <dbReference type="Proteomes" id="UP000799757"/>
    </source>
</evidence>
<proteinExistence type="predicted"/>
<keyword evidence="2" id="KW-1185">Reference proteome</keyword>
<name>A0A6A6XTW7_9PLEO</name>
<dbReference type="Gene3D" id="2.170.270.10">
    <property type="entry name" value="SET domain"/>
    <property type="match status" value="1"/>
</dbReference>
<dbReference type="AlphaFoldDB" id="A0A6A6XTW7"/>
<dbReference type="SUPFAM" id="SSF82199">
    <property type="entry name" value="SET domain"/>
    <property type="match status" value="1"/>
</dbReference>
<reference evidence="1" key="1">
    <citation type="journal article" date="2020" name="Stud. Mycol.">
        <title>101 Dothideomycetes genomes: a test case for predicting lifestyles and emergence of pathogens.</title>
        <authorList>
            <person name="Haridas S."/>
            <person name="Albert R."/>
            <person name="Binder M."/>
            <person name="Bloem J."/>
            <person name="Labutti K."/>
            <person name="Salamov A."/>
            <person name="Andreopoulos B."/>
            <person name="Baker S."/>
            <person name="Barry K."/>
            <person name="Bills G."/>
            <person name="Bluhm B."/>
            <person name="Cannon C."/>
            <person name="Castanera R."/>
            <person name="Culley D."/>
            <person name="Daum C."/>
            <person name="Ezra D."/>
            <person name="Gonzalez J."/>
            <person name="Henrissat B."/>
            <person name="Kuo A."/>
            <person name="Liang C."/>
            <person name="Lipzen A."/>
            <person name="Lutzoni F."/>
            <person name="Magnuson J."/>
            <person name="Mondo S."/>
            <person name="Nolan M."/>
            <person name="Ohm R."/>
            <person name="Pangilinan J."/>
            <person name="Park H.-J."/>
            <person name="Ramirez L."/>
            <person name="Alfaro M."/>
            <person name="Sun H."/>
            <person name="Tritt A."/>
            <person name="Yoshinaga Y."/>
            <person name="Zwiers L.-H."/>
            <person name="Turgeon B."/>
            <person name="Goodwin S."/>
            <person name="Spatafora J."/>
            <person name="Crous P."/>
            <person name="Grigoriev I."/>
        </authorList>
    </citation>
    <scope>NUCLEOTIDE SEQUENCE</scope>
    <source>
        <strain evidence="1">CBS 109.77</strain>
    </source>
</reference>
<sequence length="212" mass="22857">MSPAAITSAAPAPANGTKKSVVSSTKAIITPSSRLPDGPSDSVPAWVKPDLSRLLRVEHLPGSFASRSVSLVNVPAGAVFARITNPTPATCAYSSVQASRDLHIELNCDLVYINHSCRPSLVFDMVRWEIRVSSELEGGVKAGDELTFFYPSTEWDMAQPFECCCKQAECRGTISGAKDMSAEVLGNYWLNPHIEELLEEKRISGSEGNGTK</sequence>
<evidence type="ECO:0008006" key="3">
    <source>
        <dbReference type="Google" id="ProtNLM"/>
    </source>
</evidence>
<dbReference type="InterPro" id="IPR053201">
    <property type="entry name" value="Flavunoidine_N-MTase"/>
</dbReference>
<dbReference type="InterPro" id="IPR046341">
    <property type="entry name" value="SET_dom_sf"/>
</dbReference>